<organism evidence="5 6">
    <name type="scientific">Momordica charantia</name>
    <name type="common">Bitter gourd</name>
    <name type="synonym">Balsam pear</name>
    <dbReference type="NCBI Taxonomy" id="3673"/>
    <lineage>
        <taxon>Eukaryota</taxon>
        <taxon>Viridiplantae</taxon>
        <taxon>Streptophyta</taxon>
        <taxon>Embryophyta</taxon>
        <taxon>Tracheophyta</taxon>
        <taxon>Spermatophyta</taxon>
        <taxon>Magnoliopsida</taxon>
        <taxon>eudicotyledons</taxon>
        <taxon>Gunneridae</taxon>
        <taxon>Pentapetalae</taxon>
        <taxon>rosids</taxon>
        <taxon>fabids</taxon>
        <taxon>Cucurbitales</taxon>
        <taxon>Cucurbitaceae</taxon>
        <taxon>Momordiceae</taxon>
        <taxon>Momordica</taxon>
    </lineage>
</organism>
<reference evidence="6" key="1">
    <citation type="submission" date="2025-08" db="UniProtKB">
        <authorList>
            <consortium name="RefSeq"/>
        </authorList>
    </citation>
    <scope>IDENTIFICATION</scope>
    <source>
        <strain evidence="6">OHB3-1</strain>
    </source>
</reference>
<feature type="signal peptide" evidence="3">
    <location>
        <begin position="1"/>
        <end position="21"/>
    </location>
</feature>
<dbReference type="SUPFAM" id="SSF101148">
    <property type="entry name" value="Plant invertase/pectin methylesterase inhibitor"/>
    <property type="match status" value="1"/>
</dbReference>
<feature type="chain" id="PRO_5026926781" evidence="3">
    <location>
        <begin position="22"/>
        <end position="195"/>
    </location>
</feature>
<dbReference type="GO" id="GO:0046910">
    <property type="term" value="F:pectinesterase inhibitor activity"/>
    <property type="evidence" value="ECO:0007669"/>
    <property type="project" value="UniProtKB-ARBA"/>
</dbReference>
<evidence type="ECO:0000313" key="6">
    <source>
        <dbReference type="RefSeq" id="XP_022140842.1"/>
    </source>
</evidence>
<dbReference type="GeneID" id="111011412"/>
<accession>A0A6J1CI81</accession>
<dbReference type="KEGG" id="mcha:111011412"/>
<dbReference type="SMART" id="SM00856">
    <property type="entry name" value="PMEI"/>
    <property type="match status" value="1"/>
</dbReference>
<dbReference type="InterPro" id="IPR035513">
    <property type="entry name" value="Invertase/methylesterase_inhib"/>
</dbReference>
<evidence type="ECO:0000259" key="4">
    <source>
        <dbReference type="SMART" id="SM00856"/>
    </source>
</evidence>
<dbReference type="Gene3D" id="1.20.140.40">
    <property type="entry name" value="Invertase/pectin methylesterase inhibitor family protein"/>
    <property type="match status" value="1"/>
</dbReference>
<evidence type="ECO:0000256" key="1">
    <source>
        <dbReference type="ARBA" id="ARBA00022729"/>
    </source>
</evidence>
<dbReference type="OrthoDB" id="1430376at2759"/>
<keyword evidence="1 3" id="KW-0732">Signal</keyword>
<dbReference type="AlphaFoldDB" id="A0A6J1CI81"/>
<dbReference type="CDD" id="cd15798">
    <property type="entry name" value="PMEI-like_3"/>
    <property type="match status" value="1"/>
</dbReference>
<comment type="similarity">
    <text evidence="2">Belongs to the PMEI family.</text>
</comment>
<dbReference type="NCBIfam" id="TIGR01614">
    <property type="entry name" value="PME_inhib"/>
    <property type="match status" value="1"/>
</dbReference>
<gene>
    <name evidence="6" type="primary">LOC111011412</name>
</gene>
<sequence length="195" mass="21171">MARSAFLLVLLSILSVAATSGAAGNAGASNFIKSKCSAATYPDLCVQSLSNFASTIQQNPRQLVQTALFVSLSRAQSARSHVWKLTKFEGLRPREHAALKDCLEEVSDTVDRLSKSVEELKRVHGAHEKDFLWHISNVETWVSAAMTDENTCSDGFSGKAMNGRIKSSVRARIVDVSRVISNALALISKYAENQG</sequence>
<dbReference type="Pfam" id="PF04043">
    <property type="entry name" value="PMEI"/>
    <property type="match status" value="1"/>
</dbReference>
<dbReference type="RefSeq" id="XP_022140842.1">
    <property type="nucleotide sequence ID" value="XM_022285150.1"/>
</dbReference>
<dbReference type="PANTHER" id="PTHR31080:SF87">
    <property type="entry name" value="PECTINESTERASE INHIBITOR 7"/>
    <property type="match status" value="1"/>
</dbReference>
<name>A0A6J1CI81_MOMCH</name>
<evidence type="ECO:0000256" key="3">
    <source>
        <dbReference type="SAM" id="SignalP"/>
    </source>
</evidence>
<protein>
    <submittedName>
        <fullName evidence="6">21 kDa protein-like</fullName>
    </submittedName>
</protein>
<dbReference type="Proteomes" id="UP000504603">
    <property type="component" value="Unplaced"/>
</dbReference>
<dbReference type="InterPro" id="IPR051955">
    <property type="entry name" value="PME_Inhibitor"/>
</dbReference>
<dbReference type="PANTHER" id="PTHR31080">
    <property type="entry name" value="PECTINESTERASE INHIBITOR-LIKE"/>
    <property type="match status" value="1"/>
</dbReference>
<keyword evidence="5" id="KW-1185">Reference proteome</keyword>
<proteinExistence type="inferred from homology"/>
<feature type="domain" description="Pectinesterase inhibitor" evidence="4">
    <location>
        <begin position="27"/>
        <end position="186"/>
    </location>
</feature>
<evidence type="ECO:0000256" key="2">
    <source>
        <dbReference type="ARBA" id="ARBA00038471"/>
    </source>
</evidence>
<dbReference type="FunFam" id="1.20.140.40:FF:000005">
    <property type="entry name" value="Pectin methylesterase inhibitor 1"/>
    <property type="match status" value="1"/>
</dbReference>
<dbReference type="InterPro" id="IPR006501">
    <property type="entry name" value="Pectinesterase_inhib_dom"/>
</dbReference>
<evidence type="ECO:0000313" key="5">
    <source>
        <dbReference type="Proteomes" id="UP000504603"/>
    </source>
</evidence>